<evidence type="ECO:0000313" key="2">
    <source>
        <dbReference type="EMBL" id="KYN18049.1"/>
    </source>
</evidence>
<dbReference type="AlphaFoldDB" id="A0A195DZJ5"/>
<accession>A0A195DZJ5</accession>
<protein>
    <submittedName>
        <fullName evidence="2">Uncharacterized protein</fullName>
    </submittedName>
</protein>
<organism evidence="2 3">
    <name type="scientific">Trachymyrmex cornetzi</name>
    <dbReference type="NCBI Taxonomy" id="471704"/>
    <lineage>
        <taxon>Eukaryota</taxon>
        <taxon>Metazoa</taxon>
        <taxon>Ecdysozoa</taxon>
        <taxon>Arthropoda</taxon>
        <taxon>Hexapoda</taxon>
        <taxon>Insecta</taxon>
        <taxon>Pterygota</taxon>
        <taxon>Neoptera</taxon>
        <taxon>Endopterygota</taxon>
        <taxon>Hymenoptera</taxon>
        <taxon>Apocrita</taxon>
        <taxon>Aculeata</taxon>
        <taxon>Formicoidea</taxon>
        <taxon>Formicidae</taxon>
        <taxon>Myrmicinae</taxon>
        <taxon>Trachymyrmex</taxon>
    </lineage>
</organism>
<keyword evidence="3" id="KW-1185">Reference proteome</keyword>
<proteinExistence type="predicted"/>
<evidence type="ECO:0000313" key="3">
    <source>
        <dbReference type="Proteomes" id="UP000078492"/>
    </source>
</evidence>
<reference evidence="2 3" key="1">
    <citation type="submission" date="2015-09" db="EMBL/GenBank/DDBJ databases">
        <title>Trachymyrmex cornetzi WGS genome.</title>
        <authorList>
            <person name="Nygaard S."/>
            <person name="Hu H."/>
            <person name="Boomsma J."/>
            <person name="Zhang G."/>
        </authorList>
    </citation>
    <scope>NUCLEOTIDE SEQUENCE [LARGE SCALE GENOMIC DNA]</scope>
    <source>
        <strain evidence="2">Tcor2-1</strain>
        <tissue evidence="2">Whole body</tissue>
    </source>
</reference>
<name>A0A195DZJ5_9HYME</name>
<dbReference type="EMBL" id="KQ980050">
    <property type="protein sequence ID" value="KYN18049.1"/>
    <property type="molecule type" value="Genomic_DNA"/>
</dbReference>
<feature type="compositionally biased region" description="Basic and acidic residues" evidence="1">
    <location>
        <begin position="278"/>
        <end position="315"/>
    </location>
</feature>
<dbReference type="Proteomes" id="UP000078492">
    <property type="component" value="Unassembled WGS sequence"/>
</dbReference>
<sequence length="334" mass="37963">MGEACRTECRAECRMLYREKKRTEEVISEVRREQSGAMNNGGQNTSLADECVMYLKNKIENRLKISNWSEELEDYSDAVFSSENLEATRRGKVSPGRDLVAFSGHGVTCTATETVKGNRDASSGRQCASREIKLIGKNQFLPGSTAAVLRAMPSESILYSSRRTLGAMLQSGLTSLSTIAQQRSSTFTRFKCVPPAHRISYDTYEKGAAFRESQSSDWSSGMRRSRYCEENEIDTAPKPRAHNCRCREEKCGTRAKGYLRGQSYHEIRFEFCEEAEREKERKGQRERQRGGRDGGEEREREREGGREGGRERDTLYARIRQHLARTTTTIIRAT</sequence>
<gene>
    <name evidence="2" type="ORF">ALC57_09694</name>
</gene>
<feature type="region of interest" description="Disordered" evidence="1">
    <location>
        <begin position="278"/>
        <end position="316"/>
    </location>
</feature>
<evidence type="ECO:0000256" key="1">
    <source>
        <dbReference type="SAM" id="MobiDB-lite"/>
    </source>
</evidence>